<dbReference type="EMBL" id="UAPV01000001">
    <property type="protein sequence ID" value="SPT70089.1"/>
    <property type="molecule type" value="Genomic_DNA"/>
</dbReference>
<dbReference type="Proteomes" id="UP000250086">
    <property type="component" value="Unassembled WGS sequence"/>
</dbReference>
<evidence type="ECO:0000313" key="2">
    <source>
        <dbReference type="Proteomes" id="UP000250086"/>
    </source>
</evidence>
<dbReference type="AlphaFoldDB" id="A0A2X0V6W2"/>
<proteinExistence type="predicted"/>
<keyword evidence="2" id="KW-1185">Reference proteome</keyword>
<sequence length="62" mass="6994">MIENKKQSLPWFNADGIDAPGDEIPELTPELINKGNVYIDGKLVKRKGRQTEINALLRKSMV</sequence>
<evidence type="ECO:0000313" key="1">
    <source>
        <dbReference type="EMBL" id="SPT70089.1"/>
    </source>
</evidence>
<name>A0A2X0V6W2_9GAMM</name>
<accession>A0A2X0V6W2</accession>
<organism evidence="1 2">
    <name type="scientific">Anaerobiospirillum thomasii</name>
    <dbReference type="NCBI Taxonomy" id="179995"/>
    <lineage>
        <taxon>Bacteria</taxon>
        <taxon>Pseudomonadati</taxon>
        <taxon>Pseudomonadota</taxon>
        <taxon>Gammaproteobacteria</taxon>
        <taxon>Aeromonadales</taxon>
        <taxon>Succinivibrionaceae</taxon>
        <taxon>Anaerobiospirillum</taxon>
    </lineage>
</organism>
<reference evidence="1 2" key="1">
    <citation type="submission" date="2018-06" db="EMBL/GenBank/DDBJ databases">
        <authorList>
            <consortium name="Pathogen Informatics"/>
            <person name="Doyle S."/>
        </authorList>
    </citation>
    <scope>NUCLEOTIDE SEQUENCE [LARGE SCALE GENOMIC DNA]</scope>
    <source>
        <strain evidence="1 2">NCTC13093</strain>
    </source>
</reference>
<dbReference type="RefSeq" id="WP_113744200.1">
    <property type="nucleotide sequence ID" value="NZ_UAPU01000008.1"/>
</dbReference>
<protein>
    <submittedName>
        <fullName evidence="1">Uncharacterized protein</fullName>
    </submittedName>
</protein>
<gene>
    <name evidence="1" type="ORF">NCTC13093_01494</name>
</gene>